<protein>
    <recommendedName>
        <fullName evidence="1">DUF7948 domain-containing protein</fullName>
    </recommendedName>
</protein>
<organism evidence="2">
    <name type="scientific">uncultured Woeseiaceae bacterium</name>
    <dbReference type="NCBI Taxonomy" id="1983305"/>
    <lineage>
        <taxon>Bacteria</taxon>
        <taxon>Pseudomonadati</taxon>
        <taxon>Pseudomonadota</taxon>
        <taxon>Gammaproteobacteria</taxon>
        <taxon>Woeseiales</taxon>
        <taxon>Woeseiaceae</taxon>
        <taxon>environmental samples</taxon>
    </lineage>
</organism>
<evidence type="ECO:0000313" key="2">
    <source>
        <dbReference type="EMBL" id="VUX56275.1"/>
    </source>
</evidence>
<gene>
    <name evidence="2" type="ORF">JTBM06_V1_510001</name>
</gene>
<dbReference type="AlphaFoldDB" id="A0A7D9H7L7"/>
<reference evidence="2" key="1">
    <citation type="submission" date="2019-07" db="EMBL/GenBank/DDBJ databases">
        <authorList>
            <person name="Weber M."/>
            <person name="Kostadinov I."/>
            <person name="Kostadinov D I."/>
        </authorList>
    </citation>
    <scope>NUCLEOTIDE SEQUENCE</scope>
    <source>
        <strain evidence="2">Gfbio:sag-sample-m06:053724c1-46a9-4a36-b237-ea2bf867836b</strain>
    </source>
</reference>
<dbReference type="EMBL" id="LR633967">
    <property type="protein sequence ID" value="VUX56275.1"/>
    <property type="molecule type" value="Genomic_DNA"/>
</dbReference>
<dbReference type="Pfam" id="PF06739">
    <property type="entry name" value="SBBP"/>
    <property type="match status" value="1"/>
</dbReference>
<proteinExistence type="predicted"/>
<dbReference type="PANTHER" id="PTHR35580">
    <property type="entry name" value="CELL SURFACE GLYCOPROTEIN (S-LAYER PROTEIN)-LIKE PROTEIN"/>
    <property type="match status" value="1"/>
</dbReference>
<dbReference type="InterPro" id="IPR052918">
    <property type="entry name" value="Motility_Chemotaxis_Reg"/>
</dbReference>
<dbReference type="InterPro" id="IPR010620">
    <property type="entry name" value="SBBP_repeat"/>
</dbReference>
<dbReference type="Pfam" id="PF25778">
    <property type="entry name" value="DUF7948"/>
    <property type="match status" value="1"/>
</dbReference>
<dbReference type="PANTHER" id="PTHR35580:SF1">
    <property type="entry name" value="PHYTASE-LIKE DOMAIN-CONTAINING PROTEIN"/>
    <property type="match status" value="1"/>
</dbReference>
<accession>A0A7D9H7L7</accession>
<dbReference type="InterPro" id="IPR057708">
    <property type="entry name" value="DUF7948"/>
</dbReference>
<feature type="domain" description="DUF7948" evidence="1">
    <location>
        <begin position="84"/>
        <end position="244"/>
    </location>
</feature>
<evidence type="ECO:0000259" key="1">
    <source>
        <dbReference type="Pfam" id="PF25778"/>
    </source>
</evidence>
<sequence length="346" mass="36770">MRNPAGIAAISIAVAVVGGVSVFGEALASTLSQTEDPTYGLLSLRFEPYPTPDGGETFVSRGTDYAFVWNGDEAAIFLRNQGATTTTDVRMKLLGAAANPSTHGSEPLPGKSHYFLGNDPSKWRTDVPHFARVRATDVYPGVDLVVYGNEQQLEYDFVLDPGVDPVVLTLGFEGVDRMEINEHGDLVLHVPGGELIHRAPYAYQQVDGAEKQVASRYDLRPDGAVGFELLADYDKGLPLVIDPVLVYSTYLGGEGQDIGNDLVVDANGYSYVTGTTGSPSFNDILFPTTEGAFQEDPPNAGLLCHCRDVFVSKLTPAGDDLVFSTFLGGTASDGANGIAVDALGNV</sequence>
<name>A0A7D9H7L7_9GAMM</name>